<dbReference type="PROSITE" id="PS51257">
    <property type="entry name" value="PROKAR_LIPOPROTEIN"/>
    <property type="match status" value="1"/>
</dbReference>
<reference evidence="2" key="2">
    <citation type="submission" date="2021-08" db="EMBL/GenBank/DDBJ databases">
        <authorList>
            <person name="Tani A."/>
            <person name="Ola A."/>
            <person name="Ogura Y."/>
            <person name="Katsura K."/>
            <person name="Hayashi T."/>
        </authorList>
    </citation>
    <scope>NUCLEOTIDE SEQUENCE</scope>
    <source>
        <strain evidence="2">DSM 23674</strain>
    </source>
</reference>
<feature type="chain" id="PRO_5045551050" description="Secreted protein" evidence="1">
    <location>
        <begin position="20"/>
        <end position="99"/>
    </location>
</feature>
<evidence type="ECO:0000313" key="2">
    <source>
        <dbReference type="EMBL" id="GJE56528.1"/>
    </source>
</evidence>
<gene>
    <name evidence="2" type="ORF">EKPJFOCH_3034</name>
</gene>
<evidence type="ECO:0008006" key="4">
    <source>
        <dbReference type="Google" id="ProtNLM"/>
    </source>
</evidence>
<organism evidence="2 3">
    <name type="scientific">Methylobacterium thuringiense</name>
    <dbReference type="NCBI Taxonomy" id="1003091"/>
    <lineage>
        <taxon>Bacteria</taxon>
        <taxon>Pseudomonadati</taxon>
        <taxon>Pseudomonadota</taxon>
        <taxon>Alphaproteobacteria</taxon>
        <taxon>Hyphomicrobiales</taxon>
        <taxon>Methylobacteriaceae</taxon>
        <taxon>Methylobacterium</taxon>
    </lineage>
</organism>
<proteinExistence type="predicted"/>
<name>A0ABQ4TRM1_9HYPH</name>
<dbReference type="EMBL" id="BPRA01000014">
    <property type="protein sequence ID" value="GJE56528.1"/>
    <property type="molecule type" value="Genomic_DNA"/>
</dbReference>
<sequence>MIRSTGLSAVILVACVAAAAARPTTTTMTCAQARGVVLREGGVVLGTGGQTYDRFVRDRSFCEPTEAGKRAFVPARDTPQCFVGYTCYEPGRGDRFGDF</sequence>
<dbReference type="RefSeq" id="WP_147818383.1">
    <property type="nucleotide sequence ID" value="NZ_BPRA01000014.1"/>
</dbReference>
<feature type="signal peptide" evidence="1">
    <location>
        <begin position="1"/>
        <end position="19"/>
    </location>
</feature>
<comment type="caution">
    <text evidence="2">The sequence shown here is derived from an EMBL/GenBank/DDBJ whole genome shotgun (WGS) entry which is preliminary data.</text>
</comment>
<accession>A0ABQ4TRM1</accession>
<evidence type="ECO:0000313" key="3">
    <source>
        <dbReference type="Proteomes" id="UP001055101"/>
    </source>
</evidence>
<reference evidence="2" key="1">
    <citation type="journal article" date="2021" name="Front. Microbiol.">
        <title>Comprehensive Comparative Genomics and Phenotyping of Methylobacterium Species.</title>
        <authorList>
            <person name="Alessa O."/>
            <person name="Ogura Y."/>
            <person name="Fujitani Y."/>
            <person name="Takami H."/>
            <person name="Hayashi T."/>
            <person name="Sahin N."/>
            <person name="Tani A."/>
        </authorList>
    </citation>
    <scope>NUCLEOTIDE SEQUENCE</scope>
    <source>
        <strain evidence="2">DSM 23674</strain>
    </source>
</reference>
<dbReference type="Proteomes" id="UP001055101">
    <property type="component" value="Unassembled WGS sequence"/>
</dbReference>
<protein>
    <recommendedName>
        <fullName evidence="4">Secreted protein</fullName>
    </recommendedName>
</protein>
<keyword evidence="1" id="KW-0732">Signal</keyword>
<keyword evidence="3" id="KW-1185">Reference proteome</keyword>
<evidence type="ECO:0000256" key="1">
    <source>
        <dbReference type="SAM" id="SignalP"/>
    </source>
</evidence>